<evidence type="ECO:0000313" key="2">
    <source>
        <dbReference type="EMBL" id="QDT18073.1"/>
    </source>
</evidence>
<reference evidence="2 3" key="1">
    <citation type="submission" date="2019-02" db="EMBL/GenBank/DDBJ databases">
        <title>Deep-cultivation of Planctomycetes and their phenomic and genomic characterization uncovers novel biology.</title>
        <authorList>
            <person name="Wiegand S."/>
            <person name="Jogler M."/>
            <person name="Boedeker C."/>
            <person name="Pinto D."/>
            <person name="Vollmers J."/>
            <person name="Rivas-Marin E."/>
            <person name="Kohn T."/>
            <person name="Peeters S.H."/>
            <person name="Heuer A."/>
            <person name="Rast P."/>
            <person name="Oberbeckmann S."/>
            <person name="Bunk B."/>
            <person name="Jeske O."/>
            <person name="Meyerdierks A."/>
            <person name="Storesund J.E."/>
            <person name="Kallscheuer N."/>
            <person name="Luecker S."/>
            <person name="Lage O.M."/>
            <person name="Pohl T."/>
            <person name="Merkel B.J."/>
            <person name="Hornburger P."/>
            <person name="Mueller R.-W."/>
            <person name="Bruemmer F."/>
            <person name="Labrenz M."/>
            <person name="Spormann A.M."/>
            <person name="Op den Camp H."/>
            <person name="Overmann J."/>
            <person name="Amann R."/>
            <person name="Jetten M.S.M."/>
            <person name="Mascher T."/>
            <person name="Medema M.H."/>
            <person name="Devos D.P."/>
            <person name="Kaster A.-K."/>
            <person name="Ovreas L."/>
            <person name="Rohde M."/>
            <person name="Galperin M.Y."/>
            <person name="Jogler C."/>
        </authorList>
    </citation>
    <scope>NUCLEOTIDE SEQUENCE [LARGE SCALE GENOMIC DNA]</scope>
    <source>
        <strain evidence="2 3">CA12</strain>
    </source>
</reference>
<evidence type="ECO:0000256" key="1">
    <source>
        <dbReference type="SAM" id="MobiDB-lite"/>
    </source>
</evidence>
<gene>
    <name evidence="2" type="ORF">CA12_42120</name>
</gene>
<dbReference type="OrthoDB" id="285989at2"/>
<accession>A0A517PFB6</accession>
<dbReference type="AlphaFoldDB" id="A0A517PFB6"/>
<dbReference type="RefSeq" id="WP_145361048.1">
    <property type="nucleotide sequence ID" value="NZ_CP036265.1"/>
</dbReference>
<proteinExistence type="predicted"/>
<feature type="region of interest" description="Disordered" evidence="1">
    <location>
        <begin position="76"/>
        <end position="99"/>
    </location>
</feature>
<protein>
    <submittedName>
        <fullName evidence="2">Uncharacterized protein</fullName>
    </submittedName>
</protein>
<dbReference type="Proteomes" id="UP000318741">
    <property type="component" value="Chromosome"/>
</dbReference>
<organism evidence="2 3">
    <name type="scientific">Alienimonas californiensis</name>
    <dbReference type="NCBI Taxonomy" id="2527989"/>
    <lineage>
        <taxon>Bacteria</taxon>
        <taxon>Pseudomonadati</taxon>
        <taxon>Planctomycetota</taxon>
        <taxon>Planctomycetia</taxon>
        <taxon>Planctomycetales</taxon>
        <taxon>Planctomycetaceae</taxon>
        <taxon>Alienimonas</taxon>
    </lineage>
</organism>
<name>A0A517PFB6_9PLAN</name>
<keyword evidence="3" id="KW-1185">Reference proteome</keyword>
<feature type="region of interest" description="Disordered" evidence="1">
    <location>
        <begin position="1"/>
        <end position="22"/>
    </location>
</feature>
<evidence type="ECO:0000313" key="3">
    <source>
        <dbReference type="Proteomes" id="UP000318741"/>
    </source>
</evidence>
<dbReference type="KEGG" id="acaf:CA12_42120"/>
<sequence length="150" mass="15403">MPARVVPAPSSPVPAADRHKPHRIRLRGPWEWLEAGAPPAPARLPFRAEAPGVLRRLFNTPTGLDDGTTVRLTVDATPPLPSATVNDAPLAGPPDGGAEAEITPLLGAAGSRCRLDLTLSVGTLVEAAALELHLPGPPTAAQTSTQTAAS</sequence>
<dbReference type="EMBL" id="CP036265">
    <property type="protein sequence ID" value="QDT18073.1"/>
    <property type="molecule type" value="Genomic_DNA"/>
</dbReference>